<comment type="caution">
    <text evidence="2">The sequence shown here is derived from an EMBL/GenBank/DDBJ whole genome shotgun (WGS) entry which is preliminary data.</text>
</comment>
<dbReference type="Gene3D" id="3.80.10.10">
    <property type="entry name" value="Ribonuclease Inhibitor"/>
    <property type="match status" value="2"/>
</dbReference>
<dbReference type="EMBL" id="CAJOBB010004485">
    <property type="protein sequence ID" value="CAF4091025.1"/>
    <property type="molecule type" value="Genomic_DNA"/>
</dbReference>
<dbReference type="InterPro" id="IPR036047">
    <property type="entry name" value="F-box-like_dom_sf"/>
</dbReference>
<dbReference type="PANTHER" id="PTHR24114:SF2">
    <property type="entry name" value="F-BOX DOMAIN-CONTAINING PROTEIN-RELATED"/>
    <property type="match status" value="1"/>
</dbReference>
<feature type="domain" description="F-box" evidence="1">
    <location>
        <begin position="3"/>
        <end position="54"/>
    </location>
</feature>
<proteinExistence type="predicted"/>
<dbReference type="Proteomes" id="UP000663868">
    <property type="component" value="Unassembled WGS sequence"/>
</dbReference>
<accession>A0A819U7K1</accession>
<dbReference type="InterPro" id="IPR052394">
    <property type="entry name" value="LRR-containing"/>
</dbReference>
<dbReference type="PROSITE" id="PS50181">
    <property type="entry name" value="FBOX"/>
    <property type="match status" value="1"/>
</dbReference>
<dbReference type="InterPro" id="IPR032675">
    <property type="entry name" value="LRR_dom_sf"/>
</dbReference>
<evidence type="ECO:0000259" key="1">
    <source>
        <dbReference type="PROSITE" id="PS50181"/>
    </source>
</evidence>
<dbReference type="Pfam" id="PF13516">
    <property type="entry name" value="LRR_6"/>
    <property type="match status" value="3"/>
</dbReference>
<evidence type="ECO:0000313" key="2">
    <source>
        <dbReference type="EMBL" id="CAF4091025.1"/>
    </source>
</evidence>
<dbReference type="InterPro" id="IPR001611">
    <property type="entry name" value="Leu-rich_rpt"/>
</dbReference>
<gene>
    <name evidence="2" type="ORF">KXQ929_LOCUS33956</name>
</gene>
<dbReference type="InterPro" id="IPR001810">
    <property type="entry name" value="F-box_dom"/>
</dbReference>
<dbReference type="AlphaFoldDB" id="A0A819U7K1"/>
<dbReference type="SMART" id="SM00368">
    <property type="entry name" value="LRR_RI"/>
    <property type="match status" value="4"/>
</dbReference>
<dbReference type="PANTHER" id="PTHR24114">
    <property type="entry name" value="LEUCINE RICH REPEAT FAMILY PROTEIN"/>
    <property type="match status" value="1"/>
</dbReference>
<organism evidence="2 3">
    <name type="scientific">Adineta steineri</name>
    <dbReference type="NCBI Taxonomy" id="433720"/>
    <lineage>
        <taxon>Eukaryota</taxon>
        <taxon>Metazoa</taxon>
        <taxon>Spiralia</taxon>
        <taxon>Gnathifera</taxon>
        <taxon>Rotifera</taxon>
        <taxon>Eurotatoria</taxon>
        <taxon>Bdelloidea</taxon>
        <taxon>Adinetida</taxon>
        <taxon>Adinetidae</taxon>
        <taxon>Adineta</taxon>
    </lineage>
</organism>
<dbReference type="SUPFAM" id="SSF52047">
    <property type="entry name" value="RNI-like"/>
    <property type="match status" value="1"/>
</dbReference>
<dbReference type="Pfam" id="PF12937">
    <property type="entry name" value="F-box-like"/>
    <property type="match status" value="1"/>
</dbReference>
<evidence type="ECO:0000313" key="3">
    <source>
        <dbReference type="Proteomes" id="UP000663868"/>
    </source>
</evidence>
<reference evidence="2" key="1">
    <citation type="submission" date="2021-02" db="EMBL/GenBank/DDBJ databases">
        <authorList>
            <person name="Nowell W R."/>
        </authorList>
    </citation>
    <scope>NUCLEOTIDE SEQUENCE</scope>
</reference>
<dbReference type="CDD" id="cd09917">
    <property type="entry name" value="F-box_SF"/>
    <property type="match status" value="1"/>
</dbReference>
<dbReference type="SMART" id="SM00256">
    <property type="entry name" value="FBOX"/>
    <property type="match status" value="1"/>
</dbReference>
<dbReference type="SUPFAM" id="SSF81383">
    <property type="entry name" value="F-box domain"/>
    <property type="match status" value="1"/>
</dbReference>
<name>A0A819U7K1_9BILA</name>
<protein>
    <recommendedName>
        <fullName evidence="1">F-box domain-containing protein</fullName>
    </recommendedName>
</protein>
<sequence length="507" mass="59371">MAEAHLLYLPVEILHHIFHYCDAQTILCKIRLVCKRLRDVVNSYNQIELEFNRKNQINFYRFFRFVSPNTSSSLSIPLEDRYMYTYDHLPSMLSFNIHRFTKVRHLSLRNMSDEGFHLIFEYLNCMQLKSLTIDSKDRSGIHTCSVVLSMIKKSNPRKLSWMEFSDKVENMPWPNQCQLMYLTMDSCLYSQYPAIVQQLPCLKTLRLARFIMDIDNMPNVTFSSQLTCLIIRYCSLSIEHLRILVSNTTALRDLRLGFDEKKLGSIVDIYCWEKFVRTELNFLNRFEFFISYKLSSDDTIYSLDSLVVPFREPFWLLEKRWFVVCGYNFYSSRTISLHTIPVTVKDYDTGHRINAILFIHNSYYICNDGNYRFINTIAFNMLVELDLNYKQLEDLGAQYLAHGLQINQTLTILDLSWNRIEISGAEQLAQALQNNTTLKTLDVSGNSIGESGADHIAHLLQTNRALEEIDRSNNKIEDDGAQYLALALRNNTVILIQILRIHYLFNI</sequence>
<dbReference type="Gene3D" id="1.20.1280.50">
    <property type="match status" value="1"/>
</dbReference>